<name>A0A8C2TYP7_COTJA</name>
<dbReference type="Ensembl" id="ENSCJPT00005027961.1">
    <property type="protein sequence ID" value="ENSCJPP00005020274.1"/>
    <property type="gene ID" value="ENSCJPG00005016346.1"/>
</dbReference>
<evidence type="ECO:0000313" key="2">
    <source>
        <dbReference type="Ensembl" id="ENSCJPP00005020274.1"/>
    </source>
</evidence>
<dbReference type="GeneTree" id="ENSGT00530000067301"/>
<proteinExistence type="predicted"/>
<dbReference type="Proteomes" id="UP000694412">
    <property type="component" value="Chromosome 23"/>
</dbReference>
<sequence length="272" mass="29341">MCALGTGFGVYEALPPFSARCFSPCTARAQVPLCARSAALETFMRTSDRQRGPSHPPLLPLRIASVPQPHAMTQGIWGLYKARVLQTLGGARADGALQEEVMGRGGWSHGWAQPLVLAFHSLGLGLLQGDPSELMEAAEPPALMEEGAGPVSQLARKVQGGWRTFSSLFTREDEHQLLNPEPCTDHPLAALPAELPPTQKAAGFWDLFATKWQQASAPDKEVDPPELGETPMEPTGDEGPSDLREPEEGAFKWGFLANKLAEIRNKNASKGN</sequence>
<dbReference type="PANTHER" id="PTHR35663">
    <property type="entry name" value="TESTIS DEVELOPMENT-RELATED PROTEIN-RELATED"/>
    <property type="match status" value="1"/>
</dbReference>
<organism evidence="2 3">
    <name type="scientific">Coturnix japonica</name>
    <name type="common">Japanese quail</name>
    <name type="synonym">Coturnix coturnix japonica</name>
    <dbReference type="NCBI Taxonomy" id="93934"/>
    <lineage>
        <taxon>Eukaryota</taxon>
        <taxon>Metazoa</taxon>
        <taxon>Chordata</taxon>
        <taxon>Craniata</taxon>
        <taxon>Vertebrata</taxon>
        <taxon>Euteleostomi</taxon>
        <taxon>Archelosauria</taxon>
        <taxon>Archosauria</taxon>
        <taxon>Dinosauria</taxon>
        <taxon>Saurischia</taxon>
        <taxon>Theropoda</taxon>
        <taxon>Coelurosauria</taxon>
        <taxon>Aves</taxon>
        <taxon>Neognathae</taxon>
        <taxon>Galloanserae</taxon>
        <taxon>Galliformes</taxon>
        <taxon>Phasianidae</taxon>
        <taxon>Perdicinae</taxon>
        <taxon>Coturnix</taxon>
    </lineage>
</organism>
<accession>A0A8C2TYP7</accession>
<protein>
    <submittedName>
        <fullName evidence="2">Chromosome 1 open reading frame 230</fullName>
    </submittedName>
</protein>
<reference evidence="2" key="1">
    <citation type="submission" date="2015-11" db="EMBL/GenBank/DDBJ databases">
        <authorList>
            <consortium name="International Coturnix japonica Genome Analysis Consortium"/>
            <person name="Warren W."/>
            <person name="Burt D.W."/>
            <person name="Antin P.B."/>
            <person name="Lanford R."/>
            <person name="Gros J."/>
            <person name="Wilson R.K."/>
        </authorList>
    </citation>
    <scope>NUCLEOTIDE SEQUENCE [LARGE SCALE GENOMIC DNA]</scope>
</reference>
<keyword evidence="3" id="KW-1185">Reference proteome</keyword>
<dbReference type="PANTHER" id="PTHR35663:SF3">
    <property type="entry name" value="GENE, 30191-RELATED"/>
    <property type="match status" value="1"/>
</dbReference>
<evidence type="ECO:0000313" key="3">
    <source>
        <dbReference type="Proteomes" id="UP000694412"/>
    </source>
</evidence>
<reference evidence="2" key="3">
    <citation type="submission" date="2025-09" db="UniProtKB">
        <authorList>
            <consortium name="Ensembl"/>
        </authorList>
    </citation>
    <scope>IDENTIFICATION</scope>
</reference>
<feature type="compositionally biased region" description="Basic and acidic residues" evidence="1">
    <location>
        <begin position="241"/>
        <end position="250"/>
    </location>
</feature>
<dbReference type="AlphaFoldDB" id="A0A8C2TYP7"/>
<feature type="region of interest" description="Disordered" evidence="1">
    <location>
        <begin position="214"/>
        <end position="250"/>
    </location>
</feature>
<reference evidence="2" key="2">
    <citation type="submission" date="2025-08" db="UniProtKB">
        <authorList>
            <consortium name="Ensembl"/>
        </authorList>
    </citation>
    <scope>IDENTIFICATION</scope>
</reference>
<evidence type="ECO:0000256" key="1">
    <source>
        <dbReference type="SAM" id="MobiDB-lite"/>
    </source>
</evidence>
<gene>
    <name evidence="2" type="primary">C1orf232</name>
</gene>